<comment type="caution">
    <text evidence="1">The sequence shown here is derived from an EMBL/GenBank/DDBJ whole genome shotgun (WGS) entry which is preliminary data.</text>
</comment>
<sequence>MMYRIINKDENIMPRSPIYVPIIHAPNFMRHVNCLNYSTTITHLKTSFLLSQKACPLHKMKRQIPAGVMA</sequence>
<organism evidence="1">
    <name type="scientific">bioreactor metagenome</name>
    <dbReference type="NCBI Taxonomy" id="1076179"/>
    <lineage>
        <taxon>unclassified sequences</taxon>
        <taxon>metagenomes</taxon>
        <taxon>ecological metagenomes</taxon>
    </lineage>
</organism>
<evidence type="ECO:0000313" key="1">
    <source>
        <dbReference type="EMBL" id="MPM45565.1"/>
    </source>
</evidence>
<dbReference type="AlphaFoldDB" id="A0A644ZXB4"/>
<reference evidence="1" key="1">
    <citation type="submission" date="2019-08" db="EMBL/GenBank/DDBJ databases">
        <authorList>
            <person name="Kucharzyk K."/>
            <person name="Murdoch R.W."/>
            <person name="Higgins S."/>
            <person name="Loffler F."/>
        </authorList>
    </citation>
    <scope>NUCLEOTIDE SEQUENCE</scope>
</reference>
<proteinExistence type="predicted"/>
<accession>A0A644ZXB4</accession>
<gene>
    <name evidence="1" type="ORF">SDC9_92253</name>
</gene>
<name>A0A644ZXB4_9ZZZZ</name>
<dbReference type="EMBL" id="VSSQ01010926">
    <property type="protein sequence ID" value="MPM45565.1"/>
    <property type="molecule type" value="Genomic_DNA"/>
</dbReference>
<protein>
    <submittedName>
        <fullName evidence="1">Uncharacterized protein</fullName>
    </submittedName>
</protein>